<dbReference type="RefSeq" id="WP_183704428.1">
    <property type="nucleotide sequence ID" value="NZ_JACHFE010000006.1"/>
</dbReference>
<name>A0A840UMK8_9GAMM</name>
<reference evidence="2 3" key="1">
    <citation type="submission" date="2020-08" db="EMBL/GenBank/DDBJ databases">
        <title>Genomic Encyclopedia of Type Strains, Phase IV (KMG-IV): sequencing the most valuable type-strain genomes for metagenomic binning, comparative biology and taxonomic classification.</title>
        <authorList>
            <person name="Goeker M."/>
        </authorList>
    </citation>
    <scope>NUCLEOTIDE SEQUENCE [LARGE SCALE GENOMIC DNA]</scope>
    <source>
        <strain evidence="2 3">DSM 22359</strain>
    </source>
</reference>
<dbReference type="EMBL" id="JACHFE010000006">
    <property type="protein sequence ID" value="MBB5321888.1"/>
    <property type="molecule type" value="Genomic_DNA"/>
</dbReference>
<dbReference type="InterPro" id="IPR001932">
    <property type="entry name" value="PPM-type_phosphatase-like_dom"/>
</dbReference>
<dbReference type="Pfam" id="PF13672">
    <property type="entry name" value="PP2C_2"/>
    <property type="match status" value="1"/>
</dbReference>
<comment type="caution">
    <text evidence="2">The sequence shown here is derived from an EMBL/GenBank/DDBJ whole genome shotgun (WGS) entry which is preliminary data.</text>
</comment>
<dbReference type="AlphaFoldDB" id="A0A840UMK8"/>
<keyword evidence="3" id="KW-1185">Reference proteome</keyword>
<dbReference type="Gene3D" id="3.60.40.10">
    <property type="entry name" value="PPM-type phosphatase domain"/>
    <property type="match status" value="1"/>
</dbReference>
<gene>
    <name evidence="2" type="ORF">HNR38_002383</name>
</gene>
<evidence type="ECO:0000313" key="3">
    <source>
        <dbReference type="Proteomes" id="UP000591735"/>
    </source>
</evidence>
<accession>A0A840UMK8</accession>
<protein>
    <submittedName>
        <fullName evidence="2">Serine/threonine protein phosphatase PrpC</fullName>
    </submittedName>
</protein>
<dbReference type="InterPro" id="IPR036457">
    <property type="entry name" value="PPM-type-like_dom_sf"/>
</dbReference>
<evidence type="ECO:0000259" key="1">
    <source>
        <dbReference type="Pfam" id="PF13672"/>
    </source>
</evidence>
<sequence length="284" mass="32052">MKLICLEKLSVPAEQKKVNEDELYFSESVAFVLDGATGLGEPLIQNEESDASWFVRNLKSFLKSRITDDEPVEESLFYAVKKTKNLFNAITSKYNVKKFQIPSSGLILVHLNNHTLNIHRLGDCEIYCLLEDGKIWKFPNSPLESFDNHSISLLQKEIASGKPFPEARKAIASTLRRTRSMMNSPGGYSALSPDLKYTEYLETKKIDAKSVSKILLCSDGFSISFKQYGICKVEEILSKSGPSLKQIINEIRKIENDDKSLLKHPRLKPQDDATAMIIEVAKPF</sequence>
<organism evidence="2 3">
    <name type="scientific">Marinobacter oulmenensis</name>
    <dbReference type="NCBI Taxonomy" id="643747"/>
    <lineage>
        <taxon>Bacteria</taxon>
        <taxon>Pseudomonadati</taxon>
        <taxon>Pseudomonadota</taxon>
        <taxon>Gammaproteobacteria</taxon>
        <taxon>Pseudomonadales</taxon>
        <taxon>Marinobacteraceae</taxon>
        <taxon>Marinobacter</taxon>
    </lineage>
</organism>
<feature type="domain" description="PPM-type phosphatase" evidence="1">
    <location>
        <begin position="28"/>
        <end position="228"/>
    </location>
</feature>
<proteinExistence type="predicted"/>
<evidence type="ECO:0000313" key="2">
    <source>
        <dbReference type="EMBL" id="MBB5321888.1"/>
    </source>
</evidence>
<dbReference type="SUPFAM" id="SSF81606">
    <property type="entry name" value="PP2C-like"/>
    <property type="match status" value="1"/>
</dbReference>
<dbReference type="Proteomes" id="UP000591735">
    <property type="component" value="Unassembled WGS sequence"/>
</dbReference>